<reference evidence="2 3" key="1">
    <citation type="journal article" date="2012" name="Genome Biol.">
        <title>Sequencing three crocodilian genomes to illuminate the evolution of archosaurs and amniotes.</title>
        <authorList>
            <person name="St John J.A."/>
            <person name="Braun E.L."/>
            <person name="Isberg S.R."/>
            <person name="Miles L.G."/>
            <person name="Chong A.Y."/>
            <person name="Gongora J."/>
            <person name="Dalzell P."/>
            <person name="Moran C."/>
            <person name="Bed'hom B."/>
            <person name="Abzhanov A."/>
            <person name="Burgess S.C."/>
            <person name="Cooksey A.M."/>
            <person name="Castoe T.A."/>
            <person name="Crawford N.G."/>
            <person name="Densmore L.D."/>
            <person name="Drew J.C."/>
            <person name="Edwards S.V."/>
            <person name="Faircloth B.C."/>
            <person name="Fujita M.K."/>
            <person name="Greenwold M.J."/>
            <person name="Hoffmann F.G."/>
            <person name="Howard J.M."/>
            <person name="Iguchi T."/>
            <person name="Janes D.E."/>
            <person name="Khan S.Y."/>
            <person name="Kohno S."/>
            <person name="de Koning A.J."/>
            <person name="Lance S.L."/>
            <person name="McCarthy F.M."/>
            <person name="McCormack J.E."/>
            <person name="Merchant M.E."/>
            <person name="Peterson D.G."/>
            <person name="Pollock D.D."/>
            <person name="Pourmand N."/>
            <person name="Raney B.J."/>
            <person name="Roessler K.A."/>
            <person name="Sanford J.R."/>
            <person name="Sawyer R.H."/>
            <person name="Schmidt C.J."/>
            <person name="Triplett E.W."/>
            <person name="Tuberville T.D."/>
            <person name="Venegas-Anaya M."/>
            <person name="Howard J.T."/>
            <person name="Jarvis E.D."/>
            <person name="Guillette L.J.Jr."/>
            <person name="Glenn T.C."/>
            <person name="Green R.E."/>
            <person name="Ray D.A."/>
        </authorList>
    </citation>
    <scope>NUCLEOTIDE SEQUENCE [LARGE SCALE GENOMIC DNA]</scope>
    <source>
        <strain evidence="2">KSC_2009_1</strain>
    </source>
</reference>
<name>A0A151NEX4_ALLMI</name>
<dbReference type="Proteomes" id="UP000050525">
    <property type="component" value="Unassembled WGS sequence"/>
</dbReference>
<gene>
    <name evidence="2" type="ORF">Y1Q_0007921</name>
</gene>
<feature type="region of interest" description="Disordered" evidence="1">
    <location>
        <begin position="79"/>
        <end position="98"/>
    </location>
</feature>
<evidence type="ECO:0000256" key="1">
    <source>
        <dbReference type="SAM" id="MobiDB-lite"/>
    </source>
</evidence>
<keyword evidence="3" id="KW-1185">Reference proteome</keyword>
<accession>A0A151NEX4</accession>
<organism evidence="2 3">
    <name type="scientific">Alligator mississippiensis</name>
    <name type="common">American alligator</name>
    <dbReference type="NCBI Taxonomy" id="8496"/>
    <lineage>
        <taxon>Eukaryota</taxon>
        <taxon>Metazoa</taxon>
        <taxon>Chordata</taxon>
        <taxon>Craniata</taxon>
        <taxon>Vertebrata</taxon>
        <taxon>Euteleostomi</taxon>
        <taxon>Archelosauria</taxon>
        <taxon>Archosauria</taxon>
        <taxon>Crocodylia</taxon>
        <taxon>Alligatoridae</taxon>
        <taxon>Alligatorinae</taxon>
        <taxon>Alligator</taxon>
    </lineage>
</organism>
<dbReference type="EMBL" id="AKHW03003201">
    <property type="protein sequence ID" value="KYO35333.1"/>
    <property type="molecule type" value="Genomic_DNA"/>
</dbReference>
<evidence type="ECO:0000313" key="2">
    <source>
        <dbReference type="EMBL" id="KYO35333.1"/>
    </source>
</evidence>
<evidence type="ECO:0000313" key="3">
    <source>
        <dbReference type="Proteomes" id="UP000050525"/>
    </source>
</evidence>
<feature type="compositionally biased region" description="Basic residues" evidence="1">
    <location>
        <begin position="26"/>
        <end position="38"/>
    </location>
</feature>
<comment type="caution">
    <text evidence="2">The sequence shown here is derived from an EMBL/GenBank/DDBJ whole genome shotgun (WGS) entry which is preliminary data.</text>
</comment>
<protein>
    <submittedName>
        <fullName evidence="2">Uncharacterized protein</fullName>
    </submittedName>
</protein>
<sequence>MMDARGRGITTVHLTPDMTYWGHGQGAHKRKGAKRRAGKTIAGGSRGGQTASFSLCYTDFSTAVSRVSGSRILWASQNECTSTSTPGWKQKNSREPEM</sequence>
<dbReference type="AlphaFoldDB" id="A0A151NEX4"/>
<proteinExistence type="predicted"/>
<feature type="region of interest" description="Disordered" evidence="1">
    <location>
        <begin position="16"/>
        <end position="46"/>
    </location>
</feature>